<feature type="region of interest" description="Disordered" evidence="1">
    <location>
        <begin position="215"/>
        <end position="268"/>
    </location>
</feature>
<feature type="region of interest" description="Disordered" evidence="1">
    <location>
        <begin position="351"/>
        <end position="374"/>
    </location>
</feature>
<dbReference type="RefSeq" id="XP_040776578.1">
    <property type="nucleotide sequence ID" value="XM_040925126.1"/>
</dbReference>
<dbReference type="PANTHER" id="PTHR38166">
    <property type="entry name" value="C2H2-TYPE DOMAIN-CONTAINING PROTEIN-RELATED"/>
    <property type="match status" value="1"/>
</dbReference>
<dbReference type="OrthoDB" id="3521097at2759"/>
<feature type="compositionally biased region" description="Polar residues" evidence="1">
    <location>
        <begin position="250"/>
        <end position="267"/>
    </location>
</feature>
<feature type="compositionally biased region" description="Low complexity" evidence="1">
    <location>
        <begin position="224"/>
        <end position="240"/>
    </location>
</feature>
<feature type="compositionally biased region" description="Polar residues" evidence="1">
    <location>
        <begin position="573"/>
        <end position="583"/>
    </location>
</feature>
<organism evidence="2 3">
    <name type="scientific">Cryphonectria parasitica (strain ATCC 38755 / EP155)</name>
    <dbReference type="NCBI Taxonomy" id="660469"/>
    <lineage>
        <taxon>Eukaryota</taxon>
        <taxon>Fungi</taxon>
        <taxon>Dikarya</taxon>
        <taxon>Ascomycota</taxon>
        <taxon>Pezizomycotina</taxon>
        <taxon>Sordariomycetes</taxon>
        <taxon>Sordariomycetidae</taxon>
        <taxon>Diaporthales</taxon>
        <taxon>Cryphonectriaceae</taxon>
        <taxon>Cryphonectria-Endothia species complex</taxon>
        <taxon>Cryphonectria</taxon>
    </lineage>
</organism>
<dbReference type="EMBL" id="MU032347">
    <property type="protein sequence ID" value="KAF3765617.1"/>
    <property type="molecule type" value="Genomic_DNA"/>
</dbReference>
<dbReference type="Proteomes" id="UP000803844">
    <property type="component" value="Unassembled WGS sequence"/>
</dbReference>
<evidence type="ECO:0000313" key="2">
    <source>
        <dbReference type="EMBL" id="KAF3765617.1"/>
    </source>
</evidence>
<dbReference type="PANTHER" id="PTHR38166:SF1">
    <property type="entry name" value="C2H2-TYPE DOMAIN-CONTAINING PROTEIN"/>
    <property type="match status" value="1"/>
</dbReference>
<feature type="region of interest" description="Disordered" evidence="1">
    <location>
        <begin position="693"/>
        <end position="716"/>
    </location>
</feature>
<dbReference type="GeneID" id="63842255"/>
<keyword evidence="3" id="KW-1185">Reference proteome</keyword>
<accession>A0A9P5CPP1</accession>
<reference evidence="2" key="1">
    <citation type="journal article" date="2020" name="Phytopathology">
        <title>Genome sequence of the chestnut blight fungus Cryphonectria parasitica EP155: A fundamental resource for an archetypical invasive plant pathogen.</title>
        <authorList>
            <person name="Crouch J.A."/>
            <person name="Dawe A."/>
            <person name="Aerts A."/>
            <person name="Barry K."/>
            <person name="Churchill A.C.L."/>
            <person name="Grimwood J."/>
            <person name="Hillman B."/>
            <person name="Milgroom M.G."/>
            <person name="Pangilinan J."/>
            <person name="Smith M."/>
            <person name="Salamov A."/>
            <person name="Schmutz J."/>
            <person name="Yadav J."/>
            <person name="Grigoriev I.V."/>
            <person name="Nuss D."/>
        </authorList>
    </citation>
    <scope>NUCLEOTIDE SEQUENCE</scope>
    <source>
        <strain evidence="2">EP155</strain>
    </source>
</reference>
<protein>
    <recommendedName>
        <fullName evidence="4">C2H2-type domain-containing protein</fullName>
    </recommendedName>
</protein>
<sequence>MLGNFEQYKDDIIDLYENQAKSFAEIREVMEGKGLKASSFGMNKLKESVVNECDGFIEYNAAPSTFAPPFSFETVARHAPDNQPRFNGYKTSLSVSQGIDLNHPQSASGYNKYYEHRRRNFLREYQSAFGGEKSTVADSDAETTVGQHWLSLQPSSPSQQLFREALSPAPTYMNEPSRSGSKRSVESGDSGVCLELYIDSKYPVSFVPLHPNSPETLPTSDVCSGPDPVPDASSPSPYASFARRSDRQGSPRTSSDAGLSDANNSAGSEAFGSSVDWDWLVDDFELPLTTDAASPFAEFEAAAVQELVASYRTWAQGQAGSQAKSFTVIPTSPQTGDRPASFKRPGQEIEAPTEVDGQGPQVKKRRKQVDPGQDRLACHFQKKNPQRYPSCGIRKNGFRTVAEIKQHFWRKHQRNPNYCPRCKTIFDTEQQKDDHISQIPESPCPKSTAELPEGLPHELVEELKCRVDKEHDLSEQWFSVWDKIFPGIPRPQSPTFDLCGDVHIHALDLAAYLEIEAPRVVSSSLRDAGLLADPSVNIDASTRRVINLSFRRVYQDWLSQRPAASNSPSSSNETSNRAPSSSADRAMLLSPVSAQPDSSSNAGSLMRTSDSVRAGNGDQTMAYNPHAAQPVSTSIFDRMLSEMNNEPIERSLDMLWTTHENWTGFEAGDGQFFAPTEAADEGFTDEQSQFTFFHSPASGEPGHHTVGPGQNRTKDA</sequence>
<proteinExistence type="predicted"/>
<evidence type="ECO:0000256" key="1">
    <source>
        <dbReference type="SAM" id="MobiDB-lite"/>
    </source>
</evidence>
<feature type="region of interest" description="Disordered" evidence="1">
    <location>
        <begin position="561"/>
        <end position="624"/>
    </location>
</feature>
<evidence type="ECO:0000313" key="3">
    <source>
        <dbReference type="Proteomes" id="UP000803844"/>
    </source>
</evidence>
<gene>
    <name evidence="2" type="ORF">M406DRAFT_68040</name>
</gene>
<name>A0A9P5CPP1_CRYP1</name>
<comment type="caution">
    <text evidence="2">The sequence shown here is derived from an EMBL/GenBank/DDBJ whole genome shotgun (WGS) entry which is preliminary data.</text>
</comment>
<feature type="compositionally biased region" description="Low complexity" evidence="1">
    <location>
        <begin position="562"/>
        <end position="572"/>
    </location>
</feature>
<evidence type="ECO:0008006" key="4">
    <source>
        <dbReference type="Google" id="ProtNLM"/>
    </source>
</evidence>
<dbReference type="AlphaFoldDB" id="A0A9P5CPP1"/>
<feature type="compositionally biased region" description="Polar residues" evidence="1">
    <location>
        <begin position="592"/>
        <end position="622"/>
    </location>
</feature>